<name>A0A098G092_9GAMM</name>
<dbReference type="InterPro" id="IPR052340">
    <property type="entry name" value="RNase_Y/CdgJ"/>
</dbReference>
<dbReference type="PROSITE" id="PS51833">
    <property type="entry name" value="HDOD"/>
    <property type="match status" value="1"/>
</dbReference>
<dbReference type="Proteomes" id="UP000032430">
    <property type="component" value="Chromosome I"/>
</dbReference>
<dbReference type="EMBL" id="LN614827">
    <property type="protein sequence ID" value="CEG55888.1"/>
    <property type="molecule type" value="Genomic_DNA"/>
</dbReference>
<accession>A0A098G092</accession>
<sequence>MLVKRPIYNQQLNCVAFEILSHQNIQPTVEISHCLFELIHNSDTELPLFIPFSLKNILENVEPPINNPIILKLPAEEIESIYSLTELQESLFSIALLINTPQQLAWLNFAEYIALTEQLMSRADVTKVVQFSRAKNRKVIAYNLNKPISFDKCKAMTMDYYCGDFLFKPLNNDSTNLAANKLNVLHLIQILQKDDCDFNEISLIIQSDPLLSFQLLKIANSIVFSSGQKIGSIEQAVVRLGMINLKNWIMLLSMKNITDKPPEILESGLIRARMAEQLAKASKDIVSQSAYIAGLLSILDCLIDRPMSELINQITLADEIKNALLHYTGPLGELLALVIAYEEGHWENVPQPSFQGHDLSKLYIESLDFVAKTIHS</sequence>
<evidence type="ECO:0000259" key="1">
    <source>
        <dbReference type="PROSITE" id="PS51833"/>
    </source>
</evidence>
<dbReference type="PIRSF" id="PIRSF003180">
    <property type="entry name" value="DiGMPpdiest_YuxH"/>
    <property type="match status" value="1"/>
</dbReference>
<dbReference type="RefSeq" id="WP_045094683.1">
    <property type="nucleotide sequence ID" value="NZ_LN614827.1"/>
</dbReference>
<dbReference type="AlphaFoldDB" id="A0A098G092"/>
<dbReference type="Pfam" id="PF08668">
    <property type="entry name" value="HDOD"/>
    <property type="match status" value="1"/>
</dbReference>
<dbReference type="InterPro" id="IPR013976">
    <property type="entry name" value="HDOD"/>
</dbReference>
<gene>
    <name evidence="2" type="ORF">LFA_0422</name>
</gene>
<dbReference type="STRING" id="1212491.LFA_0422"/>
<dbReference type="SUPFAM" id="SSF109604">
    <property type="entry name" value="HD-domain/PDEase-like"/>
    <property type="match status" value="1"/>
</dbReference>
<dbReference type="OrthoDB" id="9804751at2"/>
<protein>
    <recommendedName>
        <fullName evidence="1">HDOD domain-containing protein</fullName>
    </recommendedName>
</protein>
<keyword evidence="3" id="KW-1185">Reference proteome</keyword>
<dbReference type="KEGG" id="lfa:LFA_0422"/>
<dbReference type="PANTHER" id="PTHR33525">
    <property type="match status" value="1"/>
</dbReference>
<evidence type="ECO:0000313" key="3">
    <source>
        <dbReference type="Proteomes" id="UP000032430"/>
    </source>
</evidence>
<dbReference type="PANTHER" id="PTHR33525:SF4">
    <property type="entry name" value="CYCLIC DI-GMP PHOSPHODIESTERASE CDGJ"/>
    <property type="match status" value="1"/>
</dbReference>
<organism evidence="2 3">
    <name type="scientific">Legionella fallonii LLAP-10</name>
    <dbReference type="NCBI Taxonomy" id="1212491"/>
    <lineage>
        <taxon>Bacteria</taxon>
        <taxon>Pseudomonadati</taxon>
        <taxon>Pseudomonadota</taxon>
        <taxon>Gammaproteobacteria</taxon>
        <taxon>Legionellales</taxon>
        <taxon>Legionellaceae</taxon>
        <taxon>Legionella</taxon>
    </lineage>
</organism>
<reference evidence="3" key="1">
    <citation type="submission" date="2014-09" db="EMBL/GenBank/DDBJ databases">
        <authorList>
            <person name="Gomez-Valero L."/>
        </authorList>
    </citation>
    <scope>NUCLEOTIDE SEQUENCE [LARGE SCALE GENOMIC DNA]</scope>
    <source>
        <strain evidence="3">ATCC700992</strain>
    </source>
</reference>
<feature type="domain" description="HDOD" evidence="1">
    <location>
        <begin position="177"/>
        <end position="362"/>
    </location>
</feature>
<dbReference type="Gene3D" id="1.10.3210.10">
    <property type="entry name" value="Hypothetical protein af1432"/>
    <property type="match status" value="1"/>
</dbReference>
<dbReference type="HOGENOM" id="CLU_044951_2_0_6"/>
<dbReference type="InterPro" id="IPR014408">
    <property type="entry name" value="dGMP_Pdiesterase_EAL/HD-GYP"/>
</dbReference>
<proteinExistence type="predicted"/>
<evidence type="ECO:0000313" key="2">
    <source>
        <dbReference type="EMBL" id="CEG55888.1"/>
    </source>
</evidence>